<evidence type="ECO:0000256" key="1">
    <source>
        <dbReference type="ARBA" id="ARBA00004651"/>
    </source>
</evidence>
<feature type="transmembrane region" description="Helical" evidence="9">
    <location>
        <begin position="246"/>
        <end position="269"/>
    </location>
</feature>
<evidence type="ECO:0000259" key="10">
    <source>
        <dbReference type="PROSITE" id="PS50850"/>
    </source>
</evidence>
<gene>
    <name evidence="11" type="ORF">GCM10010346_51340</name>
</gene>
<feature type="transmembrane region" description="Helical" evidence="9">
    <location>
        <begin position="317"/>
        <end position="337"/>
    </location>
</feature>
<dbReference type="Gene3D" id="1.20.1720.10">
    <property type="entry name" value="Multidrug resistance protein D"/>
    <property type="match status" value="1"/>
</dbReference>
<feature type="transmembrane region" description="Helical" evidence="9">
    <location>
        <begin position="205"/>
        <end position="225"/>
    </location>
</feature>
<evidence type="ECO:0000256" key="7">
    <source>
        <dbReference type="ARBA" id="ARBA00023136"/>
    </source>
</evidence>
<protein>
    <submittedName>
        <fullName evidence="11">Major facilitator superfamily protein</fullName>
    </submittedName>
</protein>
<dbReference type="InterPro" id="IPR020846">
    <property type="entry name" value="MFS_dom"/>
</dbReference>
<evidence type="ECO:0000256" key="9">
    <source>
        <dbReference type="SAM" id="Phobius"/>
    </source>
</evidence>
<reference evidence="12" key="1">
    <citation type="journal article" date="2019" name="Int. J. Syst. Evol. Microbiol.">
        <title>The Global Catalogue of Microorganisms (GCM) 10K type strain sequencing project: providing services to taxonomists for standard genome sequencing and annotation.</title>
        <authorList>
            <consortium name="The Broad Institute Genomics Platform"/>
            <consortium name="The Broad Institute Genome Sequencing Center for Infectious Disease"/>
            <person name="Wu L."/>
            <person name="Ma J."/>
        </authorList>
    </citation>
    <scope>NUCLEOTIDE SEQUENCE [LARGE SCALE GENOMIC DNA]</scope>
    <source>
        <strain evidence="12">JCM 4737</strain>
    </source>
</reference>
<evidence type="ECO:0000256" key="2">
    <source>
        <dbReference type="ARBA" id="ARBA00008335"/>
    </source>
</evidence>
<feature type="transmembrane region" description="Helical" evidence="9">
    <location>
        <begin position="404"/>
        <end position="424"/>
    </location>
</feature>
<sequence>MFAMTTDSTVTPAAAPLRETKPARATPSPRSEAAPGAVAGAAPEAASFLRTVPALCAVGVLIVGQLYTVLPVLGLLADSWSTTASAAGWTTTAFGFGYAAGFLFWGPLSDRFGRRNLIVLGLLLTALTTAAVAAAPNLAVGCTIRVVQGLSAATFAPPAFAYIAERIEPHRRVAAMTWLTSSFLSAGVLGQVFSQTVADALGWRAVFLMCAAGMIGGALLLRTVLDADRTAATTSSLDAYRAMGRLLTKPSLVLLLLATVTLLCGFVAVYTGLQVAGPAGLAGDPDTMLLLRASSLPAMVLVPLVTPFLVRLPAVGRVVGALLLAATVSAGSALLSRGGDIDVVLLAALLFVFVFGIAVTAPALVEAIGSQAGPARGAAVALYTFALFIGASVGPQLATAAGNSSTVFAVIAGVLGTGAVLAALGHRVRR</sequence>
<feature type="transmembrane region" description="Helical" evidence="9">
    <location>
        <begin position="173"/>
        <end position="193"/>
    </location>
</feature>
<feature type="compositionally biased region" description="Polar residues" evidence="8">
    <location>
        <begin position="1"/>
        <end position="11"/>
    </location>
</feature>
<dbReference type="EMBL" id="BMVO01000021">
    <property type="protein sequence ID" value="GHB21360.1"/>
    <property type="molecule type" value="Genomic_DNA"/>
</dbReference>
<evidence type="ECO:0000313" key="11">
    <source>
        <dbReference type="EMBL" id="GHB21360.1"/>
    </source>
</evidence>
<keyword evidence="7 9" id="KW-0472">Membrane</keyword>
<dbReference type="InterPro" id="IPR011701">
    <property type="entry name" value="MFS"/>
</dbReference>
<dbReference type="PANTHER" id="PTHR43271:SF2">
    <property type="entry name" value="BLL2771 PROTEIN"/>
    <property type="match status" value="1"/>
</dbReference>
<comment type="similarity">
    <text evidence="2">Belongs to the major facilitator superfamily.</text>
</comment>
<evidence type="ECO:0000256" key="6">
    <source>
        <dbReference type="ARBA" id="ARBA00022989"/>
    </source>
</evidence>
<dbReference type="SUPFAM" id="SSF103473">
    <property type="entry name" value="MFS general substrate transporter"/>
    <property type="match status" value="1"/>
</dbReference>
<feature type="region of interest" description="Disordered" evidence="8">
    <location>
        <begin position="1"/>
        <end position="36"/>
    </location>
</feature>
<feature type="transmembrane region" description="Helical" evidence="9">
    <location>
        <begin position="117"/>
        <end position="140"/>
    </location>
</feature>
<evidence type="ECO:0000256" key="5">
    <source>
        <dbReference type="ARBA" id="ARBA00022692"/>
    </source>
</evidence>
<feature type="domain" description="Major facilitator superfamily (MFS) profile" evidence="10">
    <location>
        <begin position="51"/>
        <end position="430"/>
    </location>
</feature>
<keyword evidence="5 9" id="KW-0812">Transmembrane</keyword>
<feature type="transmembrane region" description="Helical" evidence="9">
    <location>
        <begin position="146"/>
        <end position="164"/>
    </location>
</feature>
<feature type="transmembrane region" description="Helical" evidence="9">
    <location>
        <begin position="343"/>
        <end position="365"/>
    </location>
</feature>
<feature type="transmembrane region" description="Helical" evidence="9">
    <location>
        <begin position="377"/>
        <end position="398"/>
    </location>
</feature>
<evidence type="ECO:0000256" key="3">
    <source>
        <dbReference type="ARBA" id="ARBA00022448"/>
    </source>
</evidence>
<dbReference type="Pfam" id="PF07690">
    <property type="entry name" value="MFS_1"/>
    <property type="match status" value="1"/>
</dbReference>
<feature type="transmembrane region" description="Helical" evidence="9">
    <location>
        <begin position="289"/>
        <end position="310"/>
    </location>
</feature>
<feature type="transmembrane region" description="Helical" evidence="9">
    <location>
        <begin position="52"/>
        <end position="74"/>
    </location>
</feature>
<comment type="subcellular location">
    <subcellularLocation>
        <location evidence="1">Cell membrane</location>
        <topology evidence="1">Multi-pass membrane protein</topology>
    </subcellularLocation>
</comment>
<evidence type="ECO:0000256" key="8">
    <source>
        <dbReference type="SAM" id="MobiDB-lite"/>
    </source>
</evidence>
<dbReference type="InterPro" id="IPR036259">
    <property type="entry name" value="MFS_trans_sf"/>
</dbReference>
<evidence type="ECO:0000256" key="4">
    <source>
        <dbReference type="ARBA" id="ARBA00022475"/>
    </source>
</evidence>
<dbReference type="Proteomes" id="UP000599437">
    <property type="component" value="Unassembled WGS sequence"/>
</dbReference>
<comment type="caution">
    <text evidence="11">The sequence shown here is derived from an EMBL/GenBank/DDBJ whole genome shotgun (WGS) entry which is preliminary data.</text>
</comment>
<evidence type="ECO:0000313" key="12">
    <source>
        <dbReference type="Proteomes" id="UP000599437"/>
    </source>
</evidence>
<name>A0ABQ3E3M2_9ACTN</name>
<keyword evidence="3" id="KW-0813">Transport</keyword>
<keyword evidence="12" id="KW-1185">Reference proteome</keyword>
<dbReference type="PROSITE" id="PS50850">
    <property type="entry name" value="MFS"/>
    <property type="match status" value="1"/>
</dbReference>
<accession>A0ABQ3E3M2</accession>
<proteinExistence type="inferred from homology"/>
<organism evidence="11 12">
    <name type="scientific">Streptomyces chryseus</name>
    <dbReference type="NCBI Taxonomy" id="68186"/>
    <lineage>
        <taxon>Bacteria</taxon>
        <taxon>Bacillati</taxon>
        <taxon>Actinomycetota</taxon>
        <taxon>Actinomycetes</taxon>
        <taxon>Kitasatosporales</taxon>
        <taxon>Streptomycetaceae</taxon>
        <taxon>Streptomyces</taxon>
    </lineage>
</organism>
<feature type="transmembrane region" description="Helical" evidence="9">
    <location>
        <begin position="86"/>
        <end position="105"/>
    </location>
</feature>
<dbReference type="PANTHER" id="PTHR43271">
    <property type="entry name" value="BLL2771 PROTEIN"/>
    <property type="match status" value="1"/>
</dbReference>
<keyword evidence="4" id="KW-1003">Cell membrane</keyword>
<keyword evidence="6 9" id="KW-1133">Transmembrane helix</keyword>